<evidence type="ECO:0000313" key="9">
    <source>
        <dbReference type="EMBL" id="TDU28237.1"/>
    </source>
</evidence>
<dbReference type="SUPFAM" id="SSF50022">
    <property type="entry name" value="ISP domain"/>
    <property type="match status" value="1"/>
</dbReference>
<dbReference type="InterPro" id="IPR036922">
    <property type="entry name" value="Rieske_2Fe-2S_sf"/>
</dbReference>
<reference evidence="9 10" key="1">
    <citation type="submission" date="2019-03" db="EMBL/GenBank/DDBJ databases">
        <title>Genomic Encyclopedia of Type Strains, Phase IV (KMG-IV): sequencing the most valuable type-strain genomes for metagenomic binning, comparative biology and taxonomic classification.</title>
        <authorList>
            <person name="Goeker M."/>
        </authorList>
    </citation>
    <scope>NUCLEOTIDE SEQUENCE [LARGE SCALE GENOMIC DNA]</scope>
    <source>
        <strain evidence="9 10">DSM 26377</strain>
    </source>
</reference>
<evidence type="ECO:0000256" key="2">
    <source>
        <dbReference type="ARBA" id="ARBA00022714"/>
    </source>
</evidence>
<dbReference type="PANTHER" id="PTHR43756">
    <property type="entry name" value="CHOLINE MONOOXYGENASE, CHLOROPLASTIC"/>
    <property type="match status" value="1"/>
</dbReference>
<feature type="compositionally biased region" description="Basic and acidic residues" evidence="7">
    <location>
        <begin position="11"/>
        <end position="20"/>
    </location>
</feature>
<dbReference type="PANTHER" id="PTHR43756:SF5">
    <property type="entry name" value="CHOLINE MONOOXYGENASE, CHLOROPLASTIC"/>
    <property type="match status" value="1"/>
</dbReference>
<evidence type="ECO:0000256" key="7">
    <source>
        <dbReference type="SAM" id="MobiDB-lite"/>
    </source>
</evidence>
<dbReference type="SUPFAM" id="SSF55961">
    <property type="entry name" value="Bet v1-like"/>
    <property type="match status" value="1"/>
</dbReference>
<accession>A0A4S3K7W7</accession>
<organism evidence="9 10">
    <name type="scientific">Panacagrimonas perspica</name>
    <dbReference type="NCBI Taxonomy" id="381431"/>
    <lineage>
        <taxon>Bacteria</taxon>
        <taxon>Pseudomonadati</taxon>
        <taxon>Pseudomonadota</taxon>
        <taxon>Gammaproteobacteria</taxon>
        <taxon>Nevskiales</taxon>
        <taxon>Nevskiaceae</taxon>
        <taxon>Panacagrimonas</taxon>
    </lineage>
</organism>
<dbReference type="InterPro" id="IPR017941">
    <property type="entry name" value="Rieske_2Fe-2S"/>
</dbReference>
<keyword evidence="9" id="KW-0223">Dioxygenase</keyword>
<keyword evidence="2" id="KW-0001">2Fe-2S</keyword>
<proteinExistence type="predicted"/>
<evidence type="ECO:0000259" key="8">
    <source>
        <dbReference type="PROSITE" id="PS51296"/>
    </source>
</evidence>
<protein>
    <submittedName>
        <fullName evidence="9">Phenylpropionate dioxygenase-like ring-hydroxylating dioxygenase large terminal subunit</fullName>
    </submittedName>
</protein>
<evidence type="ECO:0000256" key="4">
    <source>
        <dbReference type="ARBA" id="ARBA00023002"/>
    </source>
</evidence>
<dbReference type="InterPro" id="IPR015879">
    <property type="entry name" value="Ring_hydroxy_dOase_asu_C_dom"/>
</dbReference>
<dbReference type="Gene3D" id="2.102.10.10">
    <property type="entry name" value="Rieske [2Fe-2S] iron-sulphur domain"/>
    <property type="match status" value="1"/>
</dbReference>
<dbReference type="InterPro" id="IPR001663">
    <property type="entry name" value="Rng_hydr_dOase-A"/>
</dbReference>
<keyword evidence="3" id="KW-0479">Metal-binding</keyword>
<name>A0A4S3K7W7_9GAMM</name>
<evidence type="ECO:0000256" key="6">
    <source>
        <dbReference type="ARBA" id="ARBA00023014"/>
    </source>
</evidence>
<dbReference type="EMBL" id="SOBT01000009">
    <property type="protein sequence ID" value="TDU28237.1"/>
    <property type="molecule type" value="Genomic_DNA"/>
</dbReference>
<gene>
    <name evidence="9" type="ORF">DFR24_2604</name>
</gene>
<keyword evidence="5" id="KW-0408">Iron</keyword>
<dbReference type="Gene3D" id="3.90.380.10">
    <property type="entry name" value="Naphthalene 1,2-dioxygenase Alpha Subunit, Chain A, domain 1"/>
    <property type="match status" value="1"/>
</dbReference>
<dbReference type="PRINTS" id="PR00090">
    <property type="entry name" value="RNGDIOXGNASE"/>
</dbReference>
<comment type="caution">
    <text evidence="9">The sequence shown here is derived from an EMBL/GenBank/DDBJ whole genome shotgun (WGS) entry which is preliminary data.</text>
</comment>
<comment type="cofactor">
    <cofactor evidence="1">
        <name>Fe cation</name>
        <dbReference type="ChEBI" id="CHEBI:24875"/>
    </cofactor>
</comment>
<evidence type="ECO:0000313" key="10">
    <source>
        <dbReference type="Proteomes" id="UP000295341"/>
    </source>
</evidence>
<feature type="region of interest" description="Disordered" evidence="7">
    <location>
        <begin position="1"/>
        <end position="25"/>
    </location>
</feature>
<evidence type="ECO:0000256" key="3">
    <source>
        <dbReference type="ARBA" id="ARBA00022723"/>
    </source>
</evidence>
<dbReference type="AlphaFoldDB" id="A0A4S3K7W7"/>
<dbReference type="Pfam" id="PF00848">
    <property type="entry name" value="Ring_hydroxyl_A"/>
    <property type="match status" value="1"/>
</dbReference>
<dbReference type="PROSITE" id="PS51296">
    <property type="entry name" value="RIESKE"/>
    <property type="match status" value="1"/>
</dbReference>
<dbReference type="Pfam" id="PF00355">
    <property type="entry name" value="Rieske"/>
    <property type="match status" value="1"/>
</dbReference>
<dbReference type="CDD" id="cd03469">
    <property type="entry name" value="Rieske_RO_Alpha_N"/>
    <property type="match status" value="1"/>
</dbReference>
<evidence type="ECO:0000256" key="1">
    <source>
        <dbReference type="ARBA" id="ARBA00001962"/>
    </source>
</evidence>
<keyword evidence="4" id="KW-0560">Oxidoreductase</keyword>
<keyword evidence="6" id="KW-0411">Iron-sulfur</keyword>
<dbReference type="GO" id="GO:0051537">
    <property type="term" value="F:2 iron, 2 sulfur cluster binding"/>
    <property type="evidence" value="ECO:0007669"/>
    <property type="project" value="UniProtKB-KW"/>
</dbReference>
<evidence type="ECO:0000256" key="5">
    <source>
        <dbReference type="ARBA" id="ARBA00023004"/>
    </source>
</evidence>
<keyword evidence="10" id="KW-1185">Reference proteome</keyword>
<dbReference type="GO" id="GO:0005506">
    <property type="term" value="F:iron ion binding"/>
    <property type="evidence" value="ECO:0007669"/>
    <property type="project" value="InterPro"/>
</dbReference>
<feature type="domain" description="Rieske" evidence="8">
    <location>
        <begin position="75"/>
        <end position="182"/>
    </location>
</feature>
<sequence length="402" mass="45803">MPDEGAGPSADSHRPRRGAEESPTLRALAEQLSDNVRRGVRKQGEQVVQVPASRYLDPDWFARERQHLFGERPLCLGHASEVAEPGSVMRFDATGIPLLIVRDAQGQLQGLVNVCRHRGMRLVEERSCSARRTLSCPYHGWTYELDGRLRNIPLAEAFEGVDRTDFDLLKFPVAERGGLIWGIPKAGASFDADAWLGPLVDDLAWFGIPDSVLFRRFESERACNWKLVIEAFIEVYHIRVLHRDSIYPFFHDAQSNWHVYNGHERMIVARRGSESEPAWSDDPREVRDRWTYSHLLFPNMIVVVHPDYVSCLSLWPLAPNRTRWSHAMLIPRAKSTPDWTPHWEKTMGLLEQTVFQKEDLYAAEGIQEGLSSGANDVVTFGKLEFLLGEFHRNIAAAVERKS</sequence>
<dbReference type="OrthoDB" id="9769355at2"/>
<dbReference type="Proteomes" id="UP000295341">
    <property type="component" value="Unassembled WGS sequence"/>
</dbReference>
<dbReference type="GO" id="GO:0051213">
    <property type="term" value="F:dioxygenase activity"/>
    <property type="evidence" value="ECO:0007669"/>
    <property type="project" value="UniProtKB-KW"/>
</dbReference>